<feature type="domain" description="D-isomer specific 2-hydroxyacid dehydrogenase NAD-binding" evidence="5">
    <location>
        <begin position="121"/>
        <end position="249"/>
    </location>
</feature>
<dbReference type="PANTHER" id="PTHR10996">
    <property type="entry name" value="2-HYDROXYACID DEHYDROGENASE-RELATED"/>
    <property type="match status" value="1"/>
</dbReference>
<evidence type="ECO:0000313" key="7">
    <source>
        <dbReference type="Proteomes" id="UP001608902"/>
    </source>
</evidence>
<reference evidence="6 7" key="1">
    <citation type="submission" date="2024-08" db="EMBL/GenBank/DDBJ databases">
        <title>Gnathostoma spinigerum genome.</title>
        <authorList>
            <person name="Gonzalez-Bertolin B."/>
            <person name="Monzon S."/>
            <person name="Zaballos A."/>
            <person name="Jimenez P."/>
            <person name="Dekumyoy P."/>
            <person name="Varona S."/>
            <person name="Cuesta I."/>
            <person name="Sumanam S."/>
            <person name="Adisakwattana P."/>
            <person name="Gasser R.B."/>
            <person name="Hernandez-Gonzalez A."/>
            <person name="Young N.D."/>
            <person name="Perteguer M.J."/>
        </authorList>
    </citation>
    <scope>NUCLEOTIDE SEQUENCE [LARGE SCALE GENOMIC DNA]</scope>
    <source>
        <strain evidence="6">AL3</strain>
        <tissue evidence="6">Liver</tissue>
    </source>
</reference>
<name>A0ABD6EHF6_9BILA</name>
<evidence type="ECO:0000313" key="6">
    <source>
        <dbReference type="EMBL" id="MFH4979415.1"/>
    </source>
</evidence>
<evidence type="ECO:0000259" key="5">
    <source>
        <dbReference type="Pfam" id="PF02826"/>
    </source>
</evidence>
<evidence type="ECO:0000256" key="2">
    <source>
        <dbReference type="ARBA" id="ARBA00073306"/>
    </source>
</evidence>
<keyword evidence="1 3" id="KW-0560">Oxidoreductase</keyword>
<organism evidence="6 7">
    <name type="scientific">Gnathostoma spinigerum</name>
    <dbReference type="NCBI Taxonomy" id="75299"/>
    <lineage>
        <taxon>Eukaryota</taxon>
        <taxon>Metazoa</taxon>
        <taxon>Ecdysozoa</taxon>
        <taxon>Nematoda</taxon>
        <taxon>Chromadorea</taxon>
        <taxon>Rhabditida</taxon>
        <taxon>Spirurina</taxon>
        <taxon>Gnathostomatomorpha</taxon>
        <taxon>Gnathostomatoidea</taxon>
        <taxon>Gnathostomatidae</taxon>
        <taxon>Gnathostoma</taxon>
    </lineage>
</organism>
<dbReference type="EMBL" id="JBGFUD010004166">
    <property type="protein sequence ID" value="MFH4979415.1"/>
    <property type="molecule type" value="Genomic_DNA"/>
</dbReference>
<dbReference type="Pfam" id="PF02826">
    <property type="entry name" value="2-Hacid_dh_C"/>
    <property type="match status" value="2"/>
</dbReference>
<dbReference type="Gene3D" id="3.40.50.720">
    <property type="entry name" value="NAD(P)-binding Rossmann-like Domain"/>
    <property type="match status" value="2"/>
</dbReference>
<keyword evidence="7" id="KW-1185">Reference proteome</keyword>
<protein>
    <recommendedName>
        <fullName evidence="2">Glyoxylate reductase/hydroxypyruvate reductase</fullName>
    </recommendedName>
</protein>
<dbReference type="SUPFAM" id="SSF52283">
    <property type="entry name" value="Formate/glycerate dehydrogenase catalytic domain-like"/>
    <property type="match status" value="1"/>
</dbReference>
<dbReference type="Pfam" id="PF00389">
    <property type="entry name" value="2-Hacid_dh"/>
    <property type="match status" value="1"/>
</dbReference>
<evidence type="ECO:0000259" key="4">
    <source>
        <dbReference type="Pfam" id="PF00389"/>
    </source>
</evidence>
<dbReference type="InterPro" id="IPR006140">
    <property type="entry name" value="D-isomer_DH_NAD-bd"/>
</dbReference>
<accession>A0ABD6EHF6</accession>
<dbReference type="InterPro" id="IPR006139">
    <property type="entry name" value="D-isomer_2_OHA_DH_cat_dom"/>
</dbReference>
<dbReference type="FunFam" id="3.40.50.720:FF:000026">
    <property type="entry name" value="Glyoxylate/hydroxypyruvate reductase B"/>
    <property type="match status" value="1"/>
</dbReference>
<evidence type="ECO:0000256" key="3">
    <source>
        <dbReference type="RuleBase" id="RU003719"/>
    </source>
</evidence>
<dbReference type="GO" id="GO:0016491">
    <property type="term" value="F:oxidoreductase activity"/>
    <property type="evidence" value="ECO:0007669"/>
    <property type="project" value="UniProtKB-KW"/>
</dbReference>
<gene>
    <name evidence="6" type="ORF">AB6A40_006124</name>
</gene>
<comment type="caution">
    <text evidence="6">The sequence shown here is derived from an EMBL/GenBank/DDBJ whole genome shotgun (WGS) entry which is preliminary data.</text>
</comment>
<dbReference type="PANTHER" id="PTHR10996:SF277">
    <property type="entry name" value="GLYOXYLATE REDUCTASE_HYDROXYPYRUVATE REDUCTASE"/>
    <property type="match status" value="1"/>
</dbReference>
<dbReference type="AlphaFoldDB" id="A0ABD6EHF6"/>
<comment type="similarity">
    <text evidence="3">Belongs to the D-isomer specific 2-hydroxyacid dehydrogenase family.</text>
</comment>
<proteinExistence type="inferred from homology"/>
<feature type="domain" description="D-isomer specific 2-hydroxyacid dehydrogenase NAD-binding" evidence="5">
    <location>
        <begin position="266"/>
        <end position="316"/>
    </location>
</feature>
<evidence type="ECO:0000256" key="1">
    <source>
        <dbReference type="ARBA" id="ARBA00023002"/>
    </source>
</evidence>
<feature type="domain" description="D-isomer specific 2-hydroxyacid dehydrogenase catalytic" evidence="4">
    <location>
        <begin position="25"/>
        <end position="345"/>
    </location>
</feature>
<dbReference type="CDD" id="cd05301">
    <property type="entry name" value="GDH"/>
    <property type="match status" value="1"/>
</dbReference>
<dbReference type="InterPro" id="IPR036291">
    <property type="entry name" value="NAD(P)-bd_dom_sf"/>
</dbReference>
<sequence>MGLAQLLKTTIRYEGAPSVLVTAKEVVVPRIYEKLNVTHYEEAKTMRRDLLLSEIPKHEGLYCLLRDKIDKELLDLGKKLKVVSTMSVGYDHIDLEECKRRNIVVTITPDVLTETTAETTVALLLATARRIPEGVMEAKTGGWGTWSPFYMCGVGIRQSTVGIIGFGRIGQSVASKLKAFHPDQIIFNDLYPNMEKAKELGCKSVSIDELYRKSDFIIITCLATPQNKGMINKDAFSKMKSNVVLVNTSSISQLGYMSVSIIIRYRGTLINQPDLITALSNGTIRAAGLDVTVPEPLPLDSPLLKLKNCVVLPHIGSATMQTRKDMMELAEDGILAVLAGGKMPPRIRVA</sequence>
<dbReference type="Proteomes" id="UP001608902">
    <property type="component" value="Unassembled WGS sequence"/>
</dbReference>
<dbReference type="InterPro" id="IPR050223">
    <property type="entry name" value="D-isomer_2-hydroxyacid_DH"/>
</dbReference>
<dbReference type="SUPFAM" id="SSF51735">
    <property type="entry name" value="NAD(P)-binding Rossmann-fold domains"/>
    <property type="match status" value="1"/>
</dbReference>